<gene>
    <name evidence="1" type="ORF">RF683_05555</name>
</gene>
<reference evidence="1" key="1">
    <citation type="submission" date="2023-09" db="EMBL/GenBank/DDBJ databases">
        <title>Flavobacterium sp. 20NA77.7 isolated from freshwater.</title>
        <authorList>
            <person name="Le V."/>
            <person name="Ko S.-R."/>
            <person name="Ahn C.-Y."/>
            <person name="Oh H.-M."/>
        </authorList>
    </citation>
    <scope>NUCLEOTIDE SEQUENCE</scope>
    <source>
        <strain evidence="1">20NA77.7</strain>
    </source>
</reference>
<evidence type="ECO:0000313" key="2">
    <source>
        <dbReference type="Proteomes" id="UP001180481"/>
    </source>
</evidence>
<evidence type="ECO:0000313" key="1">
    <source>
        <dbReference type="EMBL" id="WMW76966.1"/>
    </source>
</evidence>
<keyword evidence="2" id="KW-1185">Reference proteome</keyword>
<evidence type="ECO:0008006" key="3">
    <source>
        <dbReference type="Google" id="ProtNLM"/>
    </source>
</evidence>
<dbReference type="RefSeq" id="WP_309531351.1">
    <property type="nucleotide sequence ID" value="NZ_CP133721.1"/>
</dbReference>
<proteinExistence type="predicted"/>
<dbReference type="Proteomes" id="UP001180481">
    <property type="component" value="Chromosome"/>
</dbReference>
<accession>A0ABY9R7M3</accession>
<sequence length="187" mass="21713">MPIKASKTTTKLKIFMRIIFKSILFVLTLFLFSFSNKYKIESEFEKFHKLELLALKNGKIGKEYTYDLTNKKGCNKTKIKYLGVIKTNNGKQYKVLSSFFVYSVASTCHGTSNIKIYNLNNKFLGNYNVGMPEDLPAEIKNNKYICWSKTKDCDLRNNFSINFEKGLPKRFFLPCSQKRGDEMILTN</sequence>
<name>A0ABY9R7M3_9FLAO</name>
<protein>
    <recommendedName>
        <fullName evidence="3">Tissue inhibitor of metalloproteinase</fullName>
    </recommendedName>
</protein>
<organism evidence="1 2">
    <name type="scientific">Flavobacterium nakdongensis</name>
    <dbReference type="NCBI Taxonomy" id="3073563"/>
    <lineage>
        <taxon>Bacteria</taxon>
        <taxon>Pseudomonadati</taxon>
        <taxon>Bacteroidota</taxon>
        <taxon>Flavobacteriia</taxon>
        <taxon>Flavobacteriales</taxon>
        <taxon>Flavobacteriaceae</taxon>
        <taxon>Flavobacterium</taxon>
    </lineage>
</organism>
<dbReference type="EMBL" id="CP133721">
    <property type="protein sequence ID" value="WMW76966.1"/>
    <property type="molecule type" value="Genomic_DNA"/>
</dbReference>